<protein>
    <recommendedName>
        <fullName evidence="4">G protein-coupled receptor</fullName>
    </recommendedName>
</protein>
<keyword evidence="1" id="KW-0472">Membrane</keyword>
<gene>
    <name evidence="2" type="ORF">PMAYCL1PPCAC_17139</name>
</gene>
<feature type="transmembrane region" description="Helical" evidence="1">
    <location>
        <begin position="125"/>
        <end position="145"/>
    </location>
</feature>
<proteinExistence type="predicted"/>
<accession>A0AAN5CMA5</accession>
<evidence type="ECO:0000313" key="2">
    <source>
        <dbReference type="EMBL" id="GMR46944.1"/>
    </source>
</evidence>
<feature type="non-terminal residue" evidence="2">
    <location>
        <position position="1"/>
    </location>
</feature>
<organism evidence="2 3">
    <name type="scientific">Pristionchus mayeri</name>
    <dbReference type="NCBI Taxonomy" id="1317129"/>
    <lineage>
        <taxon>Eukaryota</taxon>
        <taxon>Metazoa</taxon>
        <taxon>Ecdysozoa</taxon>
        <taxon>Nematoda</taxon>
        <taxon>Chromadorea</taxon>
        <taxon>Rhabditida</taxon>
        <taxon>Rhabditina</taxon>
        <taxon>Diplogasteromorpha</taxon>
        <taxon>Diplogasteroidea</taxon>
        <taxon>Neodiplogasteridae</taxon>
        <taxon>Pristionchus</taxon>
    </lineage>
</organism>
<keyword evidence="1" id="KW-0812">Transmembrane</keyword>
<feature type="transmembrane region" description="Helical" evidence="1">
    <location>
        <begin position="186"/>
        <end position="205"/>
    </location>
</feature>
<feature type="transmembrane region" description="Helical" evidence="1">
    <location>
        <begin position="35"/>
        <end position="57"/>
    </location>
</feature>
<feature type="transmembrane region" description="Helical" evidence="1">
    <location>
        <begin position="81"/>
        <end position="104"/>
    </location>
</feature>
<evidence type="ECO:0000313" key="3">
    <source>
        <dbReference type="Proteomes" id="UP001328107"/>
    </source>
</evidence>
<dbReference type="EMBL" id="BTRK01000004">
    <property type="protein sequence ID" value="GMR46944.1"/>
    <property type="molecule type" value="Genomic_DNA"/>
</dbReference>
<dbReference type="Proteomes" id="UP001328107">
    <property type="component" value="Unassembled WGS sequence"/>
</dbReference>
<dbReference type="AlphaFoldDB" id="A0AAN5CMA5"/>
<name>A0AAN5CMA5_9BILA</name>
<keyword evidence="3" id="KW-1185">Reference proteome</keyword>
<dbReference type="InterPro" id="IPR019429">
    <property type="entry name" value="7TM_GPCR_serpentine_rcpt_Sri"/>
</dbReference>
<feature type="transmembrane region" description="Helical" evidence="1">
    <location>
        <begin position="6"/>
        <end position="23"/>
    </location>
</feature>
<dbReference type="Pfam" id="PF10327">
    <property type="entry name" value="7TM_GPCR_Sri"/>
    <property type="match status" value="1"/>
</dbReference>
<comment type="caution">
    <text evidence="2">The sequence shown here is derived from an EMBL/GenBank/DDBJ whole genome shotgun (WGS) entry which is preliminary data.</text>
</comment>
<evidence type="ECO:0000256" key="1">
    <source>
        <dbReference type="SAM" id="Phobius"/>
    </source>
</evidence>
<keyword evidence="1" id="KW-1133">Transmembrane helix</keyword>
<dbReference type="PANTHER" id="PTHR45830:SF15">
    <property type="entry name" value="SERPENTINE RECEPTOR, CLASS I"/>
    <property type="match status" value="1"/>
</dbReference>
<evidence type="ECO:0008006" key="4">
    <source>
        <dbReference type="Google" id="ProtNLM"/>
    </source>
</evidence>
<dbReference type="PANTHER" id="PTHR45830">
    <property type="entry name" value="SERPENTINE RECEPTOR, CLASS I"/>
    <property type="match status" value="1"/>
</dbReference>
<sequence>RYQSILPFITLVTIRPLIFVILKKKRDYMKPDIRLGYVISQFAMTAQEFNFCFLFRVHDLAPYAGLYCDGPICRMGIPKQYLMLFVSITTICTVPAFLLLLVRMHQRIIERTDSRLKLSTRSQNILIFVMVGILSSNVAGFYLFGRDCTEAEEMMRIPDLAWMAQRGGTLFLFGPPGKAEFFNKELMLLMCSILIIAPFVFVLTFHSLKIMREQRV</sequence>
<reference evidence="3" key="1">
    <citation type="submission" date="2022-10" db="EMBL/GenBank/DDBJ databases">
        <title>Genome assembly of Pristionchus species.</title>
        <authorList>
            <person name="Yoshida K."/>
            <person name="Sommer R.J."/>
        </authorList>
    </citation>
    <scope>NUCLEOTIDE SEQUENCE [LARGE SCALE GENOMIC DNA]</scope>
    <source>
        <strain evidence="3">RS5460</strain>
    </source>
</reference>
<feature type="non-terminal residue" evidence="2">
    <location>
        <position position="216"/>
    </location>
</feature>